<dbReference type="AlphaFoldDB" id="A0ABC8STD3"/>
<keyword evidence="2" id="KW-1185">Reference proteome</keyword>
<evidence type="ECO:0000313" key="2">
    <source>
        <dbReference type="Proteomes" id="UP001642360"/>
    </source>
</evidence>
<gene>
    <name evidence="1" type="ORF">ILEXP_LOCUS29185</name>
</gene>
<reference evidence="1 2" key="1">
    <citation type="submission" date="2024-02" db="EMBL/GenBank/DDBJ databases">
        <authorList>
            <person name="Vignale AGUSTIN F."/>
            <person name="Sosa J E."/>
            <person name="Modenutti C."/>
        </authorList>
    </citation>
    <scope>NUCLEOTIDE SEQUENCE [LARGE SCALE GENOMIC DNA]</scope>
</reference>
<accession>A0ABC8STD3</accession>
<evidence type="ECO:0000313" key="1">
    <source>
        <dbReference type="EMBL" id="CAK9160424.1"/>
    </source>
</evidence>
<proteinExistence type="predicted"/>
<sequence>MDIPLATPVVVGRDAEGDGNHNVGNYLMYGVMFVLGMDSVNLCVVEGPLAGARDYLLANKFARIHYIDPCPLFEKMMKVFDNVSPEELIESVGSCSGGDPAEDIEIIDISD</sequence>
<name>A0ABC8STD3_9AQUA</name>
<protein>
    <submittedName>
        <fullName evidence="1">Uncharacterized protein</fullName>
    </submittedName>
</protein>
<dbReference type="EMBL" id="CAUOFW020003522">
    <property type="protein sequence ID" value="CAK9160424.1"/>
    <property type="molecule type" value="Genomic_DNA"/>
</dbReference>
<comment type="caution">
    <text evidence="1">The sequence shown here is derived from an EMBL/GenBank/DDBJ whole genome shotgun (WGS) entry which is preliminary data.</text>
</comment>
<organism evidence="1 2">
    <name type="scientific">Ilex paraguariensis</name>
    <name type="common">yerba mate</name>
    <dbReference type="NCBI Taxonomy" id="185542"/>
    <lineage>
        <taxon>Eukaryota</taxon>
        <taxon>Viridiplantae</taxon>
        <taxon>Streptophyta</taxon>
        <taxon>Embryophyta</taxon>
        <taxon>Tracheophyta</taxon>
        <taxon>Spermatophyta</taxon>
        <taxon>Magnoliopsida</taxon>
        <taxon>eudicotyledons</taxon>
        <taxon>Gunneridae</taxon>
        <taxon>Pentapetalae</taxon>
        <taxon>asterids</taxon>
        <taxon>campanulids</taxon>
        <taxon>Aquifoliales</taxon>
        <taxon>Aquifoliaceae</taxon>
        <taxon>Ilex</taxon>
    </lineage>
</organism>
<dbReference type="Proteomes" id="UP001642360">
    <property type="component" value="Unassembled WGS sequence"/>
</dbReference>